<comment type="caution">
    <text evidence="2">The sequence shown here is derived from an EMBL/GenBank/DDBJ whole genome shotgun (WGS) entry which is preliminary data.</text>
</comment>
<name>A0A7U8C444_NEPCE</name>
<evidence type="ECO:0000313" key="2">
    <source>
        <dbReference type="EMBL" id="EAR61173.1"/>
    </source>
</evidence>
<dbReference type="SUPFAM" id="SSF49503">
    <property type="entry name" value="Cupredoxins"/>
    <property type="match status" value="1"/>
</dbReference>
<dbReference type="Gene3D" id="2.60.40.420">
    <property type="entry name" value="Cupredoxins - blue copper proteins"/>
    <property type="match status" value="1"/>
</dbReference>
<protein>
    <recommendedName>
        <fullName evidence="4">Methylamine utilization protein</fullName>
    </recommendedName>
</protein>
<dbReference type="AlphaFoldDB" id="A0A7U8C444"/>
<dbReference type="EMBL" id="AAOW01000010">
    <property type="protein sequence ID" value="EAR61173.1"/>
    <property type="molecule type" value="Genomic_DNA"/>
</dbReference>
<dbReference type="OrthoDB" id="9772097at2"/>
<accession>A0A7U8C444</accession>
<evidence type="ECO:0008006" key="4">
    <source>
        <dbReference type="Google" id="ProtNLM"/>
    </source>
</evidence>
<dbReference type="RefSeq" id="WP_007021455.1">
    <property type="nucleotide sequence ID" value="NZ_CH724126.1"/>
</dbReference>
<feature type="chain" id="PRO_5031346371" description="Methylamine utilization protein" evidence="1">
    <location>
        <begin position="21"/>
        <end position="219"/>
    </location>
</feature>
<organism evidence="2 3">
    <name type="scientific">Neptuniibacter caesariensis</name>
    <dbReference type="NCBI Taxonomy" id="207954"/>
    <lineage>
        <taxon>Bacteria</taxon>
        <taxon>Pseudomonadati</taxon>
        <taxon>Pseudomonadota</taxon>
        <taxon>Gammaproteobacteria</taxon>
        <taxon>Oceanospirillales</taxon>
        <taxon>Oceanospirillaceae</taxon>
        <taxon>Neptuniibacter</taxon>
    </lineage>
</organism>
<gene>
    <name evidence="2" type="ORF">MED92_04944</name>
</gene>
<feature type="signal peptide" evidence="1">
    <location>
        <begin position="1"/>
        <end position="20"/>
    </location>
</feature>
<dbReference type="InterPro" id="IPR008972">
    <property type="entry name" value="Cupredoxin"/>
</dbReference>
<evidence type="ECO:0000256" key="1">
    <source>
        <dbReference type="SAM" id="SignalP"/>
    </source>
</evidence>
<evidence type="ECO:0000313" key="3">
    <source>
        <dbReference type="Proteomes" id="UP000002171"/>
    </source>
</evidence>
<reference evidence="2 3" key="1">
    <citation type="submission" date="2006-02" db="EMBL/GenBank/DDBJ databases">
        <authorList>
            <person name="Pinhassi J."/>
            <person name="Pedros-Alio C."/>
            <person name="Ferriera S."/>
            <person name="Johnson J."/>
            <person name="Kravitz S."/>
            <person name="Halpern A."/>
            <person name="Remington K."/>
            <person name="Beeson K."/>
            <person name="Tran B."/>
            <person name="Rogers Y.-H."/>
            <person name="Friedman R."/>
            <person name="Venter J.C."/>
        </authorList>
    </citation>
    <scope>NUCLEOTIDE SEQUENCE [LARGE SCALE GENOMIC DNA]</scope>
    <source>
        <strain evidence="2 3">MED92</strain>
    </source>
</reference>
<keyword evidence="3" id="KW-1185">Reference proteome</keyword>
<sequence>MYKSPLLASLALLIPSLSNAATLDVTVLNPDQSGVQGMILYAEPLEHSIPDLPSQKIEIAQKDRAFAPYITVMQRQDEVEFSNQDDFTHHIYSISGENRFSFKLRSGQSKALEGLSNNAGSETIAMGCNIHDWMSGFILILDTPYFTETGKNGQATLKLQQTGKYRLTLWHPQLKTTDNRLTKTINLANDQNITWSLANRFEVVPPQADEEDFEFLDKY</sequence>
<proteinExistence type="predicted"/>
<dbReference type="Proteomes" id="UP000002171">
    <property type="component" value="Unassembled WGS sequence"/>
</dbReference>
<keyword evidence="1" id="KW-0732">Signal</keyword>